<dbReference type="InterPro" id="IPR017850">
    <property type="entry name" value="Alkaline_phosphatase_core_sf"/>
</dbReference>
<protein>
    <recommendedName>
        <fullName evidence="3">Sulfatase N-terminal domain-containing protein</fullName>
    </recommendedName>
</protein>
<dbReference type="PANTHER" id="PTHR42693">
    <property type="entry name" value="ARYLSULFATASE FAMILY MEMBER"/>
    <property type="match status" value="1"/>
</dbReference>
<dbReference type="STRING" id="1121945.GCA_000421805_00454"/>
<evidence type="ECO:0000313" key="4">
    <source>
        <dbReference type="EMBL" id="OSP10594.1"/>
    </source>
</evidence>
<dbReference type="SUPFAM" id="SSF53649">
    <property type="entry name" value="Alkaline phosphatase-like"/>
    <property type="match status" value="1"/>
</dbReference>
<dbReference type="InterPro" id="IPR050738">
    <property type="entry name" value="Sulfatase"/>
</dbReference>
<feature type="domain" description="Sulfatase N-terminal" evidence="3">
    <location>
        <begin position="5"/>
        <end position="335"/>
    </location>
</feature>
<evidence type="ECO:0000256" key="1">
    <source>
        <dbReference type="ARBA" id="ARBA00008779"/>
    </source>
</evidence>
<dbReference type="CDD" id="cd16148">
    <property type="entry name" value="sulfatase_like"/>
    <property type="match status" value="1"/>
</dbReference>
<sequence length="455" mass="51319">MAVENVLLVTIDSLRYDRALDSDRSMNPAPTLTSLAASGHSFTEAYANGPNTPSSFPTLLTGTYPMMYGGYRYLDERRPALSSTLRDAGMTTIGFHSNPHLGPEKNYNKGFDVFNDGAESDDEAFTIKNLVDEYVPADSQLYSLLRRGWHYLTMATDTSAYAPAADITDRAVEWIQTDWDGETPYFMWLHYMDVHYPFTPPERFLKEIGVDPLSARRTADLNGRMQEDPNSLTTEDRADLLDLYDGEIRYMDHNLGRLLEQLEACGVREQTAVIVTADHGEAFGEHGRYGHHPYNYDELIHVPLVFDIPGRNGPQIDQQVSLIDVPPTLYDLVGIDTPDTVQGRSFMDTMDGDDGTENEEHVVLCTSRGGDMLTTRTPKWKLFWERETDEVELYDIASDPSETRDISDENPAVVDRFKSLLENHIAEAKATDTDLPEVEESDEVKQQLEDLGYVD</sequence>
<name>A0A1X4HB37_HALEZ</name>
<evidence type="ECO:0000256" key="2">
    <source>
        <dbReference type="SAM" id="MobiDB-lite"/>
    </source>
</evidence>
<gene>
    <name evidence="4" type="ORF">B9H04_02410</name>
</gene>
<dbReference type="AlphaFoldDB" id="A0A1X4HB37"/>
<feature type="region of interest" description="Disordered" evidence="2">
    <location>
        <begin position="428"/>
        <end position="455"/>
    </location>
</feature>
<accession>A0A1X4HB37</accession>
<evidence type="ECO:0000313" key="5">
    <source>
        <dbReference type="Proteomes" id="UP000193587"/>
    </source>
</evidence>
<dbReference type="GO" id="GO:0004065">
    <property type="term" value="F:arylsulfatase activity"/>
    <property type="evidence" value="ECO:0007669"/>
    <property type="project" value="TreeGrafter"/>
</dbReference>
<comment type="caution">
    <text evidence="4">The sequence shown here is derived from an EMBL/GenBank/DDBJ whole genome shotgun (WGS) entry which is preliminary data.</text>
</comment>
<dbReference type="Pfam" id="PF00884">
    <property type="entry name" value="Sulfatase"/>
    <property type="match status" value="1"/>
</dbReference>
<dbReference type="Gene3D" id="3.30.1120.10">
    <property type="match status" value="1"/>
</dbReference>
<dbReference type="RefSeq" id="WP_080508543.1">
    <property type="nucleotide sequence ID" value="NZ_ATXS01000001.1"/>
</dbReference>
<evidence type="ECO:0000259" key="3">
    <source>
        <dbReference type="Pfam" id="PF00884"/>
    </source>
</evidence>
<dbReference type="Proteomes" id="UP000193587">
    <property type="component" value="Unassembled WGS sequence"/>
</dbReference>
<proteinExistence type="inferred from homology"/>
<dbReference type="Gene3D" id="3.40.720.10">
    <property type="entry name" value="Alkaline Phosphatase, subunit A"/>
    <property type="match status" value="1"/>
</dbReference>
<dbReference type="PANTHER" id="PTHR42693:SF33">
    <property type="entry name" value="ARYLSULFATASE"/>
    <property type="match status" value="1"/>
</dbReference>
<comment type="similarity">
    <text evidence="1">Belongs to the sulfatase family.</text>
</comment>
<dbReference type="InterPro" id="IPR000917">
    <property type="entry name" value="Sulfatase_N"/>
</dbReference>
<dbReference type="EMBL" id="NEDJ01000004">
    <property type="protein sequence ID" value="OSP10594.1"/>
    <property type="molecule type" value="Genomic_DNA"/>
</dbReference>
<organism evidence="4 5">
    <name type="scientific">Halorubrum ezzemoulense DSM 17463</name>
    <dbReference type="NCBI Taxonomy" id="1121945"/>
    <lineage>
        <taxon>Archaea</taxon>
        <taxon>Methanobacteriati</taxon>
        <taxon>Methanobacteriota</taxon>
        <taxon>Stenosarchaea group</taxon>
        <taxon>Halobacteria</taxon>
        <taxon>Halobacteriales</taxon>
        <taxon>Haloferacaceae</taxon>
        <taxon>Halorubrum</taxon>
    </lineage>
</organism>
<reference evidence="4 5" key="1">
    <citation type="submission" date="2017-04" db="EMBL/GenBank/DDBJ databases">
        <title>MLSA of the genus Halorubrum.</title>
        <authorList>
            <person name="De La Haba R."/>
            <person name="Sanchez-Porro C."/>
            <person name="Infante-Dominguez C."/>
            <person name="Ventosa A."/>
        </authorList>
    </citation>
    <scope>NUCLEOTIDE SEQUENCE [LARGE SCALE GENOMIC DNA]</scope>
    <source>
        <strain evidence="4 5">DSM 17463</strain>
    </source>
</reference>